<reference evidence="2 3" key="1">
    <citation type="submission" date="2013-11" db="EMBL/GenBank/DDBJ databases">
        <title>Draft genome of the bovine lungworm Dictyocaulus viviparus.</title>
        <authorList>
            <person name="Mitreva M."/>
        </authorList>
    </citation>
    <scope>NUCLEOTIDE SEQUENCE [LARGE SCALE GENOMIC DNA]</scope>
    <source>
        <strain evidence="2 3">HannoverDv2000</strain>
    </source>
</reference>
<dbReference type="EMBL" id="KN716670">
    <property type="protein sequence ID" value="KJH42400.1"/>
    <property type="molecule type" value="Genomic_DNA"/>
</dbReference>
<accession>A0A0D8XCQ1</accession>
<gene>
    <name evidence="2" type="ORF">DICVIV_11612</name>
</gene>
<reference evidence="3" key="2">
    <citation type="journal article" date="2016" name="Sci. Rep.">
        <title>Dictyocaulus viviparus genome, variome and transcriptome elucidate lungworm biology and support future intervention.</title>
        <authorList>
            <person name="McNulty S.N."/>
            <person name="Strube C."/>
            <person name="Rosa B.A."/>
            <person name="Martin J.C."/>
            <person name="Tyagi R."/>
            <person name="Choi Y.J."/>
            <person name="Wang Q."/>
            <person name="Hallsworth Pepin K."/>
            <person name="Zhang X."/>
            <person name="Ozersky P."/>
            <person name="Wilson R.K."/>
            <person name="Sternberg P.W."/>
            <person name="Gasser R.B."/>
            <person name="Mitreva M."/>
        </authorList>
    </citation>
    <scope>NUCLEOTIDE SEQUENCE [LARGE SCALE GENOMIC DNA]</scope>
    <source>
        <strain evidence="3">HannoverDv2000</strain>
    </source>
</reference>
<organism evidence="2 3">
    <name type="scientific">Dictyocaulus viviparus</name>
    <name type="common">Bovine lungworm</name>
    <dbReference type="NCBI Taxonomy" id="29172"/>
    <lineage>
        <taxon>Eukaryota</taxon>
        <taxon>Metazoa</taxon>
        <taxon>Ecdysozoa</taxon>
        <taxon>Nematoda</taxon>
        <taxon>Chromadorea</taxon>
        <taxon>Rhabditida</taxon>
        <taxon>Rhabditina</taxon>
        <taxon>Rhabditomorpha</taxon>
        <taxon>Strongyloidea</taxon>
        <taxon>Metastrongylidae</taxon>
        <taxon>Dictyocaulus</taxon>
    </lineage>
</organism>
<dbReference type="Proteomes" id="UP000053766">
    <property type="component" value="Unassembled WGS sequence"/>
</dbReference>
<name>A0A0D8XCQ1_DICVI</name>
<sequence>MSFYVYPLRVGHAPRSIPRVRRVPLFEDEEYRELIVDVYDDSEFPLLGTRSESDNDINGKSRDLMARSDGTK</sequence>
<evidence type="ECO:0000313" key="2">
    <source>
        <dbReference type="EMBL" id="KJH42400.1"/>
    </source>
</evidence>
<feature type="compositionally biased region" description="Basic and acidic residues" evidence="1">
    <location>
        <begin position="51"/>
        <end position="72"/>
    </location>
</feature>
<proteinExistence type="predicted"/>
<keyword evidence="3" id="KW-1185">Reference proteome</keyword>
<dbReference type="AlphaFoldDB" id="A0A0D8XCQ1"/>
<protein>
    <submittedName>
        <fullName evidence="2">Uncharacterized protein</fullName>
    </submittedName>
</protein>
<feature type="region of interest" description="Disordered" evidence="1">
    <location>
        <begin position="49"/>
        <end position="72"/>
    </location>
</feature>
<evidence type="ECO:0000256" key="1">
    <source>
        <dbReference type="SAM" id="MobiDB-lite"/>
    </source>
</evidence>
<evidence type="ECO:0000313" key="3">
    <source>
        <dbReference type="Proteomes" id="UP000053766"/>
    </source>
</evidence>